<feature type="chain" id="PRO_5028927986" evidence="2">
    <location>
        <begin position="23"/>
        <end position="809"/>
    </location>
</feature>
<proteinExistence type="predicted"/>
<feature type="signal peptide" evidence="2">
    <location>
        <begin position="1"/>
        <end position="22"/>
    </location>
</feature>
<evidence type="ECO:0000313" key="5">
    <source>
        <dbReference type="Proteomes" id="UP000515873"/>
    </source>
</evidence>
<dbReference type="RefSeq" id="WP_187057375.1">
    <property type="nucleotide sequence ID" value="NZ_CP060412.1"/>
</dbReference>
<feature type="region of interest" description="Disordered" evidence="1">
    <location>
        <begin position="270"/>
        <end position="327"/>
    </location>
</feature>
<name>A0A7G8Q559_9GAMM</name>
<organism evidence="4 5">
    <name type="scientific">Dyella telluris</name>
    <dbReference type="NCBI Taxonomy" id="2763498"/>
    <lineage>
        <taxon>Bacteria</taxon>
        <taxon>Pseudomonadati</taxon>
        <taxon>Pseudomonadota</taxon>
        <taxon>Gammaproteobacteria</taxon>
        <taxon>Lysobacterales</taxon>
        <taxon>Rhodanobacteraceae</taxon>
        <taxon>Dyella</taxon>
    </lineage>
</organism>
<reference evidence="4 5" key="1">
    <citation type="submission" date="2020-08" db="EMBL/GenBank/DDBJ databases">
        <title>Dyella sp. G9 isolated from forest soil.</title>
        <authorList>
            <person name="Fu J."/>
            <person name="Qiu L."/>
        </authorList>
    </citation>
    <scope>NUCLEOTIDE SEQUENCE [LARGE SCALE GENOMIC DNA]</scope>
    <source>
        <strain evidence="4 5">G9</strain>
    </source>
</reference>
<dbReference type="EMBL" id="CP060412">
    <property type="protein sequence ID" value="QNK01917.1"/>
    <property type="molecule type" value="Genomic_DNA"/>
</dbReference>
<feature type="region of interest" description="Disordered" evidence="1">
    <location>
        <begin position="130"/>
        <end position="191"/>
    </location>
</feature>
<dbReference type="InterPro" id="IPR020012">
    <property type="entry name" value="LysM_FimV"/>
</dbReference>
<dbReference type="InterPro" id="IPR057840">
    <property type="entry name" value="FimV_N"/>
</dbReference>
<feature type="compositionally biased region" description="Low complexity" evidence="1">
    <location>
        <begin position="289"/>
        <end position="300"/>
    </location>
</feature>
<feature type="compositionally biased region" description="Pro residues" evidence="1">
    <location>
        <begin position="169"/>
        <end position="182"/>
    </location>
</feature>
<gene>
    <name evidence="4" type="ORF">H8F01_01700</name>
</gene>
<feature type="region of interest" description="Disordered" evidence="1">
    <location>
        <begin position="687"/>
        <end position="710"/>
    </location>
</feature>
<evidence type="ECO:0000259" key="3">
    <source>
        <dbReference type="Pfam" id="PF25800"/>
    </source>
</evidence>
<evidence type="ECO:0000256" key="1">
    <source>
        <dbReference type="SAM" id="MobiDB-lite"/>
    </source>
</evidence>
<dbReference type="AlphaFoldDB" id="A0A7G8Q559"/>
<feature type="compositionally biased region" description="Polar residues" evidence="1">
    <location>
        <begin position="132"/>
        <end position="147"/>
    </location>
</feature>
<feature type="region of interest" description="Disordered" evidence="1">
    <location>
        <begin position="649"/>
        <end position="674"/>
    </location>
</feature>
<feature type="compositionally biased region" description="Low complexity" evidence="1">
    <location>
        <begin position="153"/>
        <end position="168"/>
    </location>
</feature>
<dbReference type="Gene3D" id="1.20.58.2200">
    <property type="match status" value="1"/>
</dbReference>
<dbReference type="InterPro" id="IPR036779">
    <property type="entry name" value="LysM_dom_sf"/>
</dbReference>
<keyword evidence="5" id="KW-1185">Reference proteome</keyword>
<accession>A0A7G8Q559</accession>
<dbReference type="NCBIfam" id="TIGR03505">
    <property type="entry name" value="FimV_core"/>
    <property type="match status" value="1"/>
</dbReference>
<evidence type="ECO:0000313" key="4">
    <source>
        <dbReference type="EMBL" id="QNK01917.1"/>
    </source>
</evidence>
<dbReference type="Gene3D" id="3.10.350.10">
    <property type="entry name" value="LysM domain"/>
    <property type="match status" value="1"/>
</dbReference>
<dbReference type="InterPro" id="IPR020011">
    <property type="entry name" value="FimV_C"/>
</dbReference>
<protein>
    <submittedName>
        <fullName evidence="4">Fimbrial protein FimV</fullName>
    </submittedName>
</protein>
<dbReference type="NCBIfam" id="TIGR03504">
    <property type="entry name" value="FimV_Cterm"/>
    <property type="match status" value="1"/>
</dbReference>
<dbReference type="Proteomes" id="UP000515873">
    <property type="component" value="Chromosome"/>
</dbReference>
<dbReference type="KEGG" id="dtl:H8F01_01700"/>
<feature type="compositionally biased region" description="Basic and acidic residues" evidence="1">
    <location>
        <begin position="697"/>
        <end position="709"/>
    </location>
</feature>
<evidence type="ECO:0000256" key="2">
    <source>
        <dbReference type="SAM" id="SignalP"/>
    </source>
</evidence>
<feature type="region of interest" description="Disordered" evidence="1">
    <location>
        <begin position="460"/>
        <end position="479"/>
    </location>
</feature>
<feature type="domain" description="FimV N-terminal" evidence="3">
    <location>
        <begin position="23"/>
        <end position="129"/>
    </location>
</feature>
<sequence>MNRSLKLSILLALALGSSQAAALELGQIQVKSALGQPLVAEIPVNPGSPAELQNLTARLASSEDAAQAGVAAGPSIPLQFAVVDGANGKKVIRITSAAPVNDPYLDLLVEVNNASGKSLREFTILLDPPGSAASNVPATRAPTQSAGKPSRHTTPPAASSTESTAAAPAPAPEAKPSKPAPAPRANASAGGSYTVERGQTLSAIAHETAPAGVDMNQMLLALKSSNPDAFYRDNINALKTGAVLRIPTKEDAAALTAAAALAEVRQQNSDWRSGAARTPTTVADTGTRANASSAPAAANPTGDHLALVPSKEGSDNAAGHGGKGDKAAAEKGMVALHQDLLRSQEALTSLTKQGDELKSRLKDLEDINGKNERLLSLKDSEIADLQHKLADARKTAGQPAAAATAAAAAAAAKATATKTPEAETVVKANAPAAAGSAPSTASAAPASSASAPAHASSAPVAAAKPAPAKPAAKPAAQPAAPVAEEDPWYMQTWAWGAGAGVILLGLLAALRGRSRKAAAPEAGAGASSLADRFGTVTPGGATDADHDQEELLDQLAEHPDDIGLHLELVSLYYSRRDVDHFEAAAEAMHAHITDPQQPEWVDVVHMGEDLVPEHPLFAHALPTMRAHAGDEHEALDQFDLGSYAKEHELDHDHDEDDIPPIPTSPAQHAPKVSGYHFDFDLTPRQAQAAGGTPVTGGHDEVREEEHDVQAHTPTWHFAEPEGEEALEDKALPQSHDLNTGFGHEAADHELDHDLGGQFSDDPVDTKLDLARAYLDMGDPDGAQAMLEEVIHEGTQMQKDVAKRLLETIR</sequence>
<dbReference type="Pfam" id="PF25800">
    <property type="entry name" value="FimV_N"/>
    <property type="match status" value="1"/>
</dbReference>
<feature type="compositionally biased region" description="Polar residues" evidence="1">
    <location>
        <begin position="278"/>
        <end position="288"/>
    </location>
</feature>
<keyword evidence="2" id="KW-0732">Signal</keyword>
<dbReference type="InterPro" id="IPR038440">
    <property type="entry name" value="FimV_C_sf"/>
</dbReference>